<proteinExistence type="inferred from homology"/>
<protein>
    <recommendedName>
        <fullName evidence="3">NAD-dependent epimerase/dehydratase domain-containing protein</fullName>
    </recommendedName>
</protein>
<sequence length="344" mass="38444">MSEIVFVTGASGFLGSHVINQLLEGGYRVRAAARGQKAITLKAAYINHPLFEVVEISDIGSDQFPELLQNVDAVVHLAAPLPGREEVDTMFEARAINILRQAEKLGVKRFVVTGTTATATATPDNVRVTDDDWNPITKELAIASKEVFDIYSAAKKYAELAIWEWAEAHPHVEVTTIDPTFCYGPFTPQYPVPAGDFNSFSTALNIYQFIQPNGTFPFSPVYNDVRDVAKAHVLALKSPPTSVIGRKRVIFAAPHGFVFKDALELIERKRPELKQRLIKTDLVTFDFDRFNVDFERIEKVAGLKKEDFYSFEETLLDTIDSLLKVEEGWKKGGYVFSRIPTLLG</sequence>
<evidence type="ECO:0000256" key="2">
    <source>
        <dbReference type="ARBA" id="ARBA00023445"/>
    </source>
</evidence>
<gene>
    <name evidence="4" type="ORF">BDQ12DRAFT_699174</name>
</gene>
<dbReference type="STRING" id="68775.A0A5C3LXB0"/>
<dbReference type="PANTHER" id="PTHR10366">
    <property type="entry name" value="NAD DEPENDENT EPIMERASE/DEHYDRATASE"/>
    <property type="match status" value="1"/>
</dbReference>
<evidence type="ECO:0000313" key="5">
    <source>
        <dbReference type="Proteomes" id="UP000308652"/>
    </source>
</evidence>
<dbReference type="PANTHER" id="PTHR10366:SF564">
    <property type="entry name" value="STEROL-4-ALPHA-CARBOXYLATE 3-DEHYDROGENASE, DECARBOXYLATING"/>
    <property type="match status" value="1"/>
</dbReference>
<dbReference type="OrthoDB" id="2735536at2759"/>
<dbReference type="InterPro" id="IPR001509">
    <property type="entry name" value="Epimerase_deHydtase"/>
</dbReference>
<dbReference type="InterPro" id="IPR036291">
    <property type="entry name" value="NAD(P)-bd_dom_sf"/>
</dbReference>
<feature type="domain" description="NAD-dependent epimerase/dehydratase" evidence="3">
    <location>
        <begin position="5"/>
        <end position="241"/>
    </location>
</feature>
<name>A0A5C3LXB0_9AGAR</name>
<dbReference type="GO" id="GO:0016616">
    <property type="term" value="F:oxidoreductase activity, acting on the CH-OH group of donors, NAD or NADP as acceptor"/>
    <property type="evidence" value="ECO:0007669"/>
    <property type="project" value="TreeGrafter"/>
</dbReference>
<evidence type="ECO:0000259" key="3">
    <source>
        <dbReference type="Pfam" id="PF01370"/>
    </source>
</evidence>
<dbReference type="EMBL" id="ML213609">
    <property type="protein sequence ID" value="TFK37177.1"/>
    <property type="molecule type" value="Genomic_DNA"/>
</dbReference>
<keyword evidence="1" id="KW-0560">Oxidoreductase</keyword>
<comment type="similarity">
    <text evidence="2">Belongs to the NAD(P)-dependent epimerase/dehydratase family. Dihydroflavonol-4-reductase subfamily.</text>
</comment>
<dbReference type="Pfam" id="PF01370">
    <property type="entry name" value="Epimerase"/>
    <property type="match status" value="1"/>
</dbReference>
<dbReference type="InterPro" id="IPR050425">
    <property type="entry name" value="NAD(P)_dehydrat-like"/>
</dbReference>
<dbReference type="AlphaFoldDB" id="A0A5C3LXB0"/>
<organism evidence="4 5">
    <name type="scientific">Crucibulum laeve</name>
    <dbReference type="NCBI Taxonomy" id="68775"/>
    <lineage>
        <taxon>Eukaryota</taxon>
        <taxon>Fungi</taxon>
        <taxon>Dikarya</taxon>
        <taxon>Basidiomycota</taxon>
        <taxon>Agaricomycotina</taxon>
        <taxon>Agaricomycetes</taxon>
        <taxon>Agaricomycetidae</taxon>
        <taxon>Agaricales</taxon>
        <taxon>Agaricineae</taxon>
        <taxon>Nidulariaceae</taxon>
        <taxon>Crucibulum</taxon>
    </lineage>
</organism>
<dbReference type="Proteomes" id="UP000308652">
    <property type="component" value="Unassembled WGS sequence"/>
</dbReference>
<dbReference type="Gene3D" id="3.40.50.720">
    <property type="entry name" value="NAD(P)-binding Rossmann-like Domain"/>
    <property type="match status" value="1"/>
</dbReference>
<dbReference type="SUPFAM" id="SSF51735">
    <property type="entry name" value="NAD(P)-binding Rossmann-fold domains"/>
    <property type="match status" value="1"/>
</dbReference>
<keyword evidence="5" id="KW-1185">Reference proteome</keyword>
<accession>A0A5C3LXB0</accession>
<reference evidence="4 5" key="1">
    <citation type="journal article" date="2019" name="Nat. Ecol. Evol.">
        <title>Megaphylogeny resolves global patterns of mushroom evolution.</title>
        <authorList>
            <person name="Varga T."/>
            <person name="Krizsan K."/>
            <person name="Foldi C."/>
            <person name="Dima B."/>
            <person name="Sanchez-Garcia M."/>
            <person name="Sanchez-Ramirez S."/>
            <person name="Szollosi G.J."/>
            <person name="Szarkandi J.G."/>
            <person name="Papp V."/>
            <person name="Albert L."/>
            <person name="Andreopoulos W."/>
            <person name="Angelini C."/>
            <person name="Antonin V."/>
            <person name="Barry K.W."/>
            <person name="Bougher N.L."/>
            <person name="Buchanan P."/>
            <person name="Buyck B."/>
            <person name="Bense V."/>
            <person name="Catcheside P."/>
            <person name="Chovatia M."/>
            <person name="Cooper J."/>
            <person name="Damon W."/>
            <person name="Desjardin D."/>
            <person name="Finy P."/>
            <person name="Geml J."/>
            <person name="Haridas S."/>
            <person name="Hughes K."/>
            <person name="Justo A."/>
            <person name="Karasinski D."/>
            <person name="Kautmanova I."/>
            <person name="Kiss B."/>
            <person name="Kocsube S."/>
            <person name="Kotiranta H."/>
            <person name="LaButti K.M."/>
            <person name="Lechner B.E."/>
            <person name="Liimatainen K."/>
            <person name="Lipzen A."/>
            <person name="Lukacs Z."/>
            <person name="Mihaltcheva S."/>
            <person name="Morgado L.N."/>
            <person name="Niskanen T."/>
            <person name="Noordeloos M.E."/>
            <person name="Ohm R.A."/>
            <person name="Ortiz-Santana B."/>
            <person name="Ovrebo C."/>
            <person name="Racz N."/>
            <person name="Riley R."/>
            <person name="Savchenko A."/>
            <person name="Shiryaev A."/>
            <person name="Soop K."/>
            <person name="Spirin V."/>
            <person name="Szebenyi C."/>
            <person name="Tomsovsky M."/>
            <person name="Tulloss R.E."/>
            <person name="Uehling J."/>
            <person name="Grigoriev I.V."/>
            <person name="Vagvolgyi C."/>
            <person name="Papp T."/>
            <person name="Martin F.M."/>
            <person name="Miettinen O."/>
            <person name="Hibbett D.S."/>
            <person name="Nagy L.G."/>
        </authorList>
    </citation>
    <scope>NUCLEOTIDE SEQUENCE [LARGE SCALE GENOMIC DNA]</scope>
    <source>
        <strain evidence="4 5">CBS 166.37</strain>
    </source>
</reference>
<evidence type="ECO:0000313" key="4">
    <source>
        <dbReference type="EMBL" id="TFK37177.1"/>
    </source>
</evidence>
<evidence type="ECO:0000256" key="1">
    <source>
        <dbReference type="ARBA" id="ARBA00023002"/>
    </source>
</evidence>